<proteinExistence type="inferred from homology"/>
<dbReference type="InterPro" id="IPR053932">
    <property type="entry name" value="GeBP-like_DBD"/>
</dbReference>
<feature type="region of interest" description="Disordered" evidence="2">
    <location>
        <begin position="1"/>
        <end position="65"/>
    </location>
</feature>
<evidence type="ECO:0000313" key="4">
    <source>
        <dbReference type="EMBL" id="CAD6242212.1"/>
    </source>
</evidence>
<dbReference type="InterPro" id="IPR007592">
    <property type="entry name" value="GEBP"/>
</dbReference>
<feature type="domain" description="Glabrous enhancer-binding protein-like DBD" evidence="3">
    <location>
        <begin position="117"/>
        <end position="205"/>
    </location>
</feature>
<sequence>MPSEQPSASTVATDPAHTPLFYPRRRWKKPSSGPQPRLGGGNQRGLNSSHLGPPSSRSELKRTLRESAETAGLVLDLNAAKGSRGSDASVRLDGDDGDLERLGAVRVALDVDHGAAQSLWSDVDEVKLLAAAAAAFRERTGRPPLRLDAGALFDSIKDSVSPHIDEAMADDKLMCFESKFLYGALASSTATHDRRVHDLSTRVWGALDVVPLPEDDSGGQEADESYSDERRLITERAPMPAPSPCLDAAMLYERSSASSIDAGGAPRFLPTTSDASSQKARPCPHSRHASTRRRCPSGHPNPPCTPTRRPRLLAPSDG</sequence>
<keyword evidence="5" id="KW-1185">Reference proteome</keyword>
<accession>A0A811PCC7</accession>
<evidence type="ECO:0000259" key="3">
    <source>
        <dbReference type="Pfam" id="PF04504"/>
    </source>
</evidence>
<name>A0A811PCC7_9POAL</name>
<organism evidence="4 5">
    <name type="scientific">Miscanthus lutarioriparius</name>
    <dbReference type="NCBI Taxonomy" id="422564"/>
    <lineage>
        <taxon>Eukaryota</taxon>
        <taxon>Viridiplantae</taxon>
        <taxon>Streptophyta</taxon>
        <taxon>Embryophyta</taxon>
        <taxon>Tracheophyta</taxon>
        <taxon>Spermatophyta</taxon>
        <taxon>Magnoliopsida</taxon>
        <taxon>Liliopsida</taxon>
        <taxon>Poales</taxon>
        <taxon>Poaceae</taxon>
        <taxon>PACMAD clade</taxon>
        <taxon>Panicoideae</taxon>
        <taxon>Andropogonodae</taxon>
        <taxon>Andropogoneae</taxon>
        <taxon>Saccharinae</taxon>
        <taxon>Miscanthus</taxon>
    </lineage>
</organism>
<dbReference type="PANTHER" id="PTHR31662">
    <property type="entry name" value="BNAANNG10740D PROTEIN-RELATED"/>
    <property type="match status" value="1"/>
</dbReference>
<evidence type="ECO:0000256" key="2">
    <source>
        <dbReference type="SAM" id="MobiDB-lite"/>
    </source>
</evidence>
<comment type="caution">
    <text evidence="4">The sequence shown here is derived from an EMBL/GenBank/DDBJ whole genome shotgun (WGS) entry which is preliminary data.</text>
</comment>
<evidence type="ECO:0000256" key="1">
    <source>
        <dbReference type="ARBA" id="ARBA00010820"/>
    </source>
</evidence>
<feature type="region of interest" description="Disordered" evidence="2">
    <location>
        <begin position="260"/>
        <end position="318"/>
    </location>
</feature>
<comment type="similarity">
    <text evidence="1">Belongs to the GeBP family.</text>
</comment>
<dbReference type="Pfam" id="PF04504">
    <property type="entry name" value="GeBP-like_DBD"/>
    <property type="match status" value="1"/>
</dbReference>
<dbReference type="AlphaFoldDB" id="A0A811PCC7"/>
<gene>
    <name evidence="4" type="ORF">NCGR_LOCUS27747</name>
</gene>
<feature type="compositionally biased region" description="Basic residues" evidence="2">
    <location>
        <begin position="282"/>
        <end position="296"/>
    </location>
</feature>
<dbReference type="GO" id="GO:0006355">
    <property type="term" value="P:regulation of DNA-templated transcription"/>
    <property type="evidence" value="ECO:0007669"/>
    <property type="project" value="InterPro"/>
</dbReference>
<evidence type="ECO:0000313" key="5">
    <source>
        <dbReference type="Proteomes" id="UP000604825"/>
    </source>
</evidence>
<reference evidence="4" key="1">
    <citation type="submission" date="2020-10" db="EMBL/GenBank/DDBJ databases">
        <authorList>
            <person name="Han B."/>
            <person name="Lu T."/>
            <person name="Zhao Q."/>
            <person name="Huang X."/>
            <person name="Zhao Y."/>
        </authorList>
    </citation>
    <scope>NUCLEOTIDE SEQUENCE</scope>
</reference>
<feature type="compositionally biased region" description="Polar residues" evidence="2">
    <location>
        <begin position="1"/>
        <end position="12"/>
    </location>
</feature>
<protein>
    <recommendedName>
        <fullName evidence="3">Glabrous enhancer-binding protein-like DBD domain-containing protein</fullName>
    </recommendedName>
</protein>
<dbReference type="GO" id="GO:0005634">
    <property type="term" value="C:nucleus"/>
    <property type="evidence" value="ECO:0007669"/>
    <property type="project" value="TreeGrafter"/>
</dbReference>
<dbReference type="PANTHER" id="PTHR31662:SF97">
    <property type="entry name" value="MYB-LIKE DOMAIN-CONTAINING PROTEIN"/>
    <property type="match status" value="1"/>
</dbReference>
<dbReference type="EMBL" id="CAJGYO010000007">
    <property type="protein sequence ID" value="CAD6242212.1"/>
    <property type="molecule type" value="Genomic_DNA"/>
</dbReference>
<feature type="compositionally biased region" description="Polar residues" evidence="2">
    <location>
        <begin position="270"/>
        <end position="279"/>
    </location>
</feature>
<dbReference type="Proteomes" id="UP000604825">
    <property type="component" value="Unassembled WGS sequence"/>
</dbReference>
<dbReference type="OrthoDB" id="10569640at2759"/>